<organism evidence="2 3">
    <name type="scientific">Fistulifera solaris</name>
    <name type="common">Oleaginous diatom</name>
    <dbReference type="NCBI Taxonomy" id="1519565"/>
    <lineage>
        <taxon>Eukaryota</taxon>
        <taxon>Sar</taxon>
        <taxon>Stramenopiles</taxon>
        <taxon>Ochrophyta</taxon>
        <taxon>Bacillariophyta</taxon>
        <taxon>Bacillariophyceae</taxon>
        <taxon>Bacillariophycidae</taxon>
        <taxon>Naviculales</taxon>
        <taxon>Naviculaceae</taxon>
        <taxon>Fistulifera</taxon>
    </lineage>
</organism>
<dbReference type="InParanoid" id="A0A1Z5KJB8"/>
<accession>A0A1Z5KJB8</accession>
<dbReference type="OrthoDB" id="6132759at2759"/>
<evidence type="ECO:0000256" key="1">
    <source>
        <dbReference type="SAM" id="Phobius"/>
    </source>
</evidence>
<feature type="transmembrane region" description="Helical" evidence="1">
    <location>
        <begin position="29"/>
        <end position="51"/>
    </location>
</feature>
<dbReference type="EMBL" id="BDSP01000242">
    <property type="protein sequence ID" value="GAX26384.1"/>
    <property type="molecule type" value="Genomic_DNA"/>
</dbReference>
<reference evidence="2 3" key="1">
    <citation type="journal article" date="2015" name="Plant Cell">
        <title>Oil accumulation by the oleaginous diatom Fistulifera solaris as revealed by the genome and transcriptome.</title>
        <authorList>
            <person name="Tanaka T."/>
            <person name="Maeda Y."/>
            <person name="Veluchamy A."/>
            <person name="Tanaka M."/>
            <person name="Abida H."/>
            <person name="Marechal E."/>
            <person name="Bowler C."/>
            <person name="Muto M."/>
            <person name="Sunaga Y."/>
            <person name="Tanaka M."/>
            <person name="Yoshino T."/>
            <person name="Taniguchi T."/>
            <person name="Fukuda Y."/>
            <person name="Nemoto M."/>
            <person name="Matsumoto M."/>
            <person name="Wong P.S."/>
            <person name="Aburatani S."/>
            <person name="Fujibuchi W."/>
        </authorList>
    </citation>
    <scope>NUCLEOTIDE SEQUENCE [LARGE SCALE GENOMIC DNA]</scope>
    <source>
        <strain evidence="2 3">JPCC DA0580</strain>
    </source>
</reference>
<protein>
    <submittedName>
        <fullName evidence="2">Uncharacterized protein</fullName>
    </submittedName>
</protein>
<keyword evidence="1" id="KW-0472">Membrane</keyword>
<proteinExistence type="predicted"/>
<evidence type="ECO:0000313" key="2">
    <source>
        <dbReference type="EMBL" id="GAX26384.1"/>
    </source>
</evidence>
<comment type="caution">
    <text evidence="2">The sequence shown here is derived from an EMBL/GenBank/DDBJ whole genome shotgun (WGS) entry which is preliminary data.</text>
</comment>
<name>A0A1Z5KJB8_FISSO</name>
<dbReference type="AlphaFoldDB" id="A0A1Z5KJB8"/>
<keyword evidence="3" id="KW-1185">Reference proteome</keyword>
<gene>
    <name evidence="2" type="ORF">FisN_2Hu196</name>
</gene>
<sequence>MAEIEIPPFERYRGVDSYFGGSSPLSEGVGYLVVLGFGMFFSVFTTFLVFLNKHYGAKGDETSEHFK</sequence>
<keyword evidence="1" id="KW-1133">Transmembrane helix</keyword>
<evidence type="ECO:0000313" key="3">
    <source>
        <dbReference type="Proteomes" id="UP000198406"/>
    </source>
</evidence>
<dbReference type="Proteomes" id="UP000198406">
    <property type="component" value="Unassembled WGS sequence"/>
</dbReference>
<keyword evidence="1" id="KW-0812">Transmembrane</keyword>